<dbReference type="OrthoDB" id="3257061at2759"/>
<dbReference type="HOGENOM" id="CLU_090397_2_0_1"/>
<feature type="non-terminal residue" evidence="2">
    <location>
        <position position="1"/>
    </location>
</feature>
<gene>
    <name evidence="2" type="ORF">M422DRAFT_84980</name>
</gene>
<organism evidence="2 3">
    <name type="scientific">Sphaerobolus stellatus (strain SS14)</name>
    <dbReference type="NCBI Taxonomy" id="990650"/>
    <lineage>
        <taxon>Eukaryota</taxon>
        <taxon>Fungi</taxon>
        <taxon>Dikarya</taxon>
        <taxon>Basidiomycota</taxon>
        <taxon>Agaricomycotina</taxon>
        <taxon>Agaricomycetes</taxon>
        <taxon>Phallomycetidae</taxon>
        <taxon>Geastrales</taxon>
        <taxon>Sphaerobolaceae</taxon>
        <taxon>Sphaerobolus</taxon>
    </lineage>
</organism>
<protein>
    <recommendedName>
        <fullName evidence="1">DUF6570 domain-containing protein</fullName>
    </recommendedName>
</protein>
<dbReference type="Pfam" id="PF20209">
    <property type="entry name" value="DUF6570"/>
    <property type="match status" value="1"/>
</dbReference>
<dbReference type="InterPro" id="IPR046700">
    <property type="entry name" value="DUF6570"/>
</dbReference>
<evidence type="ECO:0000313" key="3">
    <source>
        <dbReference type="Proteomes" id="UP000054279"/>
    </source>
</evidence>
<name>A0A0C9UK42_SPHS4</name>
<dbReference type="EMBL" id="KN837405">
    <property type="protein sequence ID" value="KIJ25640.1"/>
    <property type="molecule type" value="Genomic_DNA"/>
</dbReference>
<feature type="non-terminal residue" evidence="2">
    <location>
        <position position="159"/>
    </location>
</feature>
<feature type="domain" description="DUF6570" evidence="1">
    <location>
        <begin position="14"/>
        <end position="148"/>
    </location>
</feature>
<keyword evidence="3" id="KW-1185">Reference proteome</keyword>
<proteinExistence type="predicted"/>
<dbReference type="Proteomes" id="UP000054279">
    <property type="component" value="Unassembled WGS sequence"/>
</dbReference>
<evidence type="ECO:0000259" key="1">
    <source>
        <dbReference type="Pfam" id="PF20209"/>
    </source>
</evidence>
<dbReference type="AlphaFoldDB" id="A0A0C9UK42"/>
<reference evidence="2 3" key="1">
    <citation type="submission" date="2014-06" db="EMBL/GenBank/DDBJ databases">
        <title>Evolutionary Origins and Diversification of the Mycorrhizal Mutualists.</title>
        <authorList>
            <consortium name="DOE Joint Genome Institute"/>
            <consortium name="Mycorrhizal Genomics Consortium"/>
            <person name="Kohler A."/>
            <person name="Kuo A."/>
            <person name="Nagy L.G."/>
            <person name="Floudas D."/>
            <person name="Copeland A."/>
            <person name="Barry K.W."/>
            <person name="Cichocki N."/>
            <person name="Veneault-Fourrey C."/>
            <person name="LaButti K."/>
            <person name="Lindquist E.A."/>
            <person name="Lipzen A."/>
            <person name="Lundell T."/>
            <person name="Morin E."/>
            <person name="Murat C."/>
            <person name="Riley R."/>
            <person name="Ohm R."/>
            <person name="Sun H."/>
            <person name="Tunlid A."/>
            <person name="Henrissat B."/>
            <person name="Grigoriev I.V."/>
            <person name="Hibbett D.S."/>
            <person name="Martin F."/>
        </authorList>
    </citation>
    <scope>NUCLEOTIDE SEQUENCE [LARGE SCALE GENOMIC DNA]</scope>
    <source>
        <strain evidence="2 3">SS14</strain>
    </source>
</reference>
<sequence>LKCKQCIKKNAFIKVPLYSYANHCWIGEVPLVLQGLSWLEEQCIARARATRCVMKLQKGPKGQFASHGNVCIFPQEPSSLAYVLPPPINTLHDENAVVFVASAENPVTKETLDKPPLLVHQSRILAALDWLKENNPLYQSVEISHDILTHDYPEDGVPP</sequence>
<accession>A0A0C9UK42</accession>
<evidence type="ECO:0000313" key="2">
    <source>
        <dbReference type="EMBL" id="KIJ25640.1"/>
    </source>
</evidence>